<name>A0ABX2HCC5_9FIRM</name>
<protein>
    <recommendedName>
        <fullName evidence="4">Nucleotide exchange factor GrpE</fullName>
    </recommendedName>
</protein>
<evidence type="ECO:0000313" key="3">
    <source>
        <dbReference type="Proteomes" id="UP001644719"/>
    </source>
</evidence>
<organism evidence="2 3">
    <name type="scientific">Blautia faecis</name>
    <dbReference type="NCBI Taxonomy" id="871665"/>
    <lineage>
        <taxon>Bacteria</taxon>
        <taxon>Bacillati</taxon>
        <taxon>Bacillota</taxon>
        <taxon>Clostridia</taxon>
        <taxon>Lachnospirales</taxon>
        <taxon>Lachnospiraceae</taxon>
        <taxon>Blautia</taxon>
    </lineage>
</organism>
<evidence type="ECO:0008006" key="4">
    <source>
        <dbReference type="Google" id="ProtNLM"/>
    </source>
</evidence>
<reference evidence="2 3" key="1">
    <citation type="journal article" date="2020" name="Cell Host Microbe">
        <title>Functional and Genomic Variation between Human-Derived Isolates of Lachnospiraceae Reveals Inter- and Intra-Species Diversity.</title>
        <authorList>
            <person name="Sorbara M.T."/>
            <person name="Littmann E.R."/>
            <person name="Fontana E."/>
            <person name="Moody T.U."/>
            <person name="Kohout C.E."/>
            <person name="Gjonbalaj M."/>
            <person name="Eaton V."/>
            <person name="Seok R."/>
            <person name="Leiner I.M."/>
            <person name="Pamer E.G."/>
        </authorList>
    </citation>
    <scope>NUCLEOTIDE SEQUENCE [LARGE SCALE GENOMIC DNA]</scope>
    <source>
        <strain evidence="2 3">MSK.17.74</strain>
    </source>
</reference>
<evidence type="ECO:0000256" key="1">
    <source>
        <dbReference type="SAM" id="MobiDB-lite"/>
    </source>
</evidence>
<gene>
    <name evidence="2" type="ORF">G5B17_15720</name>
</gene>
<proteinExistence type="predicted"/>
<keyword evidence="3" id="KW-1185">Reference proteome</keyword>
<feature type="region of interest" description="Disordered" evidence="1">
    <location>
        <begin position="1"/>
        <end position="54"/>
    </location>
</feature>
<accession>A0ABX2HCC5</accession>
<dbReference type="GeneID" id="69516031"/>
<dbReference type="EMBL" id="JAAITS010000051">
    <property type="protein sequence ID" value="NSG86820.1"/>
    <property type="molecule type" value="Genomic_DNA"/>
</dbReference>
<evidence type="ECO:0000313" key="2">
    <source>
        <dbReference type="EMBL" id="NSG86820.1"/>
    </source>
</evidence>
<sequence length="54" mass="6134">MMEQDSELPVKEDQADITDQDHQEKNTDTENTNSDKEQGTEESTDSDKIVTAYV</sequence>
<comment type="caution">
    <text evidence="2">The sequence shown here is derived from an EMBL/GenBank/DDBJ whole genome shotgun (WGS) entry which is preliminary data.</text>
</comment>
<feature type="compositionally biased region" description="Basic and acidic residues" evidence="1">
    <location>
        <begin position="8"/>
        <end position="39"/>
    </location>
</feature>
<dbReference type="Proteomes" id="UP001644719">
    <property type="component" value="Unassembled WGS sequence"/>
</dbReference>
<dbReference type="RefSeq" id="WP_173717341.1">
    <property type="nucleotide sequence ID" value="NZ_JAAINN010000048.1"/>
</dbReference>